<dbReference type="PANTHER" id="PTHR30081:SF8">
    <property type="entry name" value="PROTEIN TRANSLOCASE SUBUNIT SECF"/>
    <property type="match status" value="1"/>
</dbReference>
<dbReference type="PRINTS" id="PR01755">
    <property type="entry name" value="SECFTRNLCASE"/>
</dbReference>
<keyword evidence="4" id="KW-1003">Cell membrane</keyword>
<reference evidence="12" key="1">
    <citation type="journal article" date="2015" name="Nature">
        <title>Complex archaea that bridge the gap between prokaryotes and eukaryotes.</title>
        <authorList>
            <person name="Spang A."/>
            <person name="Saw J.H."/>
            <person name="Jorgensen S.L."/>
            <person name="Zaremba-Niedzwiedzka K."/>
            <person name="Martijn J."/>
            <person name="Lind A.E."/>
            <person name="van Eijk R."/>
            <person name="Schleper C."/>
            <person name="Guy L."/>
            <person name="Ettema T.J."/>
        </authorList>
    </citation>
    <scope>NUCLEOTIDE SEQUENCE</scope>
</reference>
<dbReference type="Gene3D" id="1.20.1640.10">
    <property type="entry name" value="Multidrug efflux transporter AcrB transmembrane domain"/>
    <property type="match status" value="1"/>
</dbReference>
<dbReference type="AlphaFoldDB" id="A0A0F9Z666"/>
<feature type="transmembrane region" description="Helical" evidence="10">
    <location>
        <begin position="242"/>
        <end position="262"/>
    </location>
</feature>
<feature type="domain" description="Protein export membrane protein SecD/SecF C-terminal" evidence="11">
    <location>
        <begin position="119"/>
        <end position="297"/>
    </location>
</feature>
<comment type="caution">
    <text evidence="12">The sequence shown here is derived from an EMBL/GenBank/DDBJ whole genome shotgun (WGS) entry which is preliminary data.</text>
</comment>
<accession>A0A0F9Z666</accession>
<keyword evidence="6" id="KW-0653">Protein transport</keyword>
<dbReference type="Pfam" id="PF02355">
    <property type="entry name" value="SecD_SecF_C"/>
    <property type="match status" value="1"/>
</dbReference>
<dbReference type="PANTHER" id="PTHR30081">
    <property type="entry name" value="PROTEIN-EXPORT MEMBRANE PROTEIN SEC"/>
    <property type="match status" value="1"/>
</dbReference>
<gene>
    <name evidence="12" type="ORF">LCGC14_0008260</name>
</gene>
<keyword evidence="5 10" id="KW-0812">Transmembrane</keyword>
<dbReference type="InterPro" id="IPR055344">
    <property type="entry name" value="SecD_SecF_C_bact"/>
</dbReference>
<keyword evidence="7 10" id="KW-1133">Transmembrane helix</keyword>
<dbReference type="InterPro" id="IPR022646">
    <property type="entry name" value="SecD/SecF_CS"/>
</dbReference>
<evidence type="ECO:0000256" key="5">
    <source>
        <dbReference type="ARBA" id="ARBA00022692"/>
    </source>
</evidence>
<keyword evidence="9 10" id="KW-0472">Membrane</keyword>
<feature type="transmembrane region" description="Helical" evidence="10">
    <location>
        <begin position="144"/>
        <end position="161"/>
    </location>
</feature>
<dbReference type="SUPFAM" id="SSF82866">
    <property type="entry name" value="Multidrug efflux transporter AcrB transmembrane domain"/>
    <property type="match status" value="1"/>
</dbReference>
<dbReference type="InterPro" id="IPR022813">
    <property type="entry name" value="SecD/SecF_arch_bac"/>
</dbReference>
<sequence length="318" mass="34506">MALLKNDIDFMSPRKRRITGIISAVMLVVAILSLAINRFEFGLDFTSGTLIEVGYSESVNPENIRQQLIVAGYEDAVVVTFGSDRDVLVRLPVAEGDDEAMNNEAASLGNEVLALLQAESDTPIEMRRSEYVGPKVGAELAERGGLALLVALGIVMLYVAVRFQYKFGIASVAALAHDIIVVLGVISLFHLTFDLTVLAALLAVIGYSLNDTIVVFDRARENFRIMRSTDPEHILNTTLNQVISRTFVTSLTTLMALTAMLIMGGEAIRGFAVSLIVGVTVGTYTSLHISCNFLMYLGITKEDLAVPVKEGEEVDSMP</sequence>
<dbReference type="NCBIfam" id="TIGR00966">
    <property type="entry name" value="transloc_SecF"/>
    <property type="match status" value="1"/>
</dbReference>
<proteinExistence type="inferred from homology"/>
<dbReference type="InterPro" id="IPR005665">
    <property type="entry name" value="SecF_bac"/>
</dbReference>
<name>A0A0F9Z666_9ZZZZ</name>
<evidence type="ECO:0000256" key="6">
    <source>
        <dbReference type="ARBA" id="ARBA00022927"/>
    </source>
</evidence>
<evidence type="ECO:0000256" key="7">
    <source>
        <dbReference type="ARBA" id="ARBA00022989"/>
    </source>
</evidence>
<dbReference type="GO" id="GO:0015450">
    <property type="term" value="F:protein-transporting ATPase activity"/>
    <property type="evidence" value="ECO:0007669"/>
    <property type="project" value="InterPro"/>
</dbReference>
<dbReference type="InterPro" id="IPR048634">
    <property type="entry name" value="SecD_SecF_C"/>
</dbReference>
<dbReference type="GO" id="GO:0006886">
    <property type="term" value="P:intracellular protein transport"/>
    <property type="evidence" value="ECO:0007669"/>
    <property type="project" value="InterPro"/>
</dbReference>
<evidence type="ECO:0000259" key="11">
    <source>
        <dbReference type="Pfam" id="PF02355"/>
    </source>
</evidence>
<evidence type="ECO:0000313" key="12">
    <source>
        <dbReference type="EMBL" id="KKO12809.1"/>
    </source>
</evidence>
<feature type="transmembrane region" description="Helical" evidence="10">
    <location>
        <begin position="21"/>
        <end position="39"/>
    </location>
</feature>
<dbReference type="GO" id="GO:0005886">
    <property type="term" value="C:plasma membrane"/>
    <property type="evidence" value="ECO:0007669"/>
    <property type="project" value="UniProtKB-SubCell"/>
</dbReference>
<comment type="subcellular location">
    <subcellularLocation>
        <location evidence="1">Cell membrane</location>
        <topology evidence="1">Multi-pass membrane protein</topology>
    </subcellularLocation>
</comment>
<dbReference type="EMBL" id="LAZR01000001">
    <property type="protein sequence ID" value="KKO12809.1"/>
    <property type="molecule type" value="Genomic_DNA"/>
</dbReference>
<feature type="transmembrane region" description="Helical" evidence="10">
    <location>
        <begin position="268"/>
        <end position="287"/>
    </location>
</feature>
<protein>
    <recommendedName>
        <fullName evidence="2">Protein translocase subunit SecF</fullName>
    </recommendedName>
</protein>
<evidence type="ECO:0000256" key="8">
    <source>
        <dbReference type="ARBA" id="ARBA00023010"/>
    </source>
</evidence>
<dbReference type="HAMAP" id="MF_01464_B">
    <property type="entry name" value="SecF_B"/>
    <property type="match status" value="1"/>
</dbReference>
<evidence type="ECO:0000256" key="9">
    <source>
        <dbReference type="ARBA" id="ARBA00023136"/>
    </source>
</evidence>
<evidence type="ECO:0000256" key="2">
    <source>
        <dbReference type="ARBA" id="ARBA00015792"/>
    </source>
</evidence>
<evidence type="ECO:0000256" key="1">
    <source>
        <dbReference type="ARBA" id="ARBA00004651"/>
    </source>
</evidence>
<keyword evidence="3" id="KW-0813">Transport</keyword>
<dbReference type="NCBIfam" id="TIGR00916">
    <property type="entry name" value="2A0604s01"/>
    <property type="match status" value="1"/>
</dbReference>
<dbReference type="Pfam" id="PF07549">
    <property type="entry name" value="Sec_GG"/>
    <property type="match status" value="1"/>
</dbReference>
<keyword evidence="8" id="KW-0811">Translocation</keyword>
<evidence type="ECO:0000256" key="3">
    <source>
        <dbReference type="ARBA" id="ARBA00022448"/>
    </source>
</evidence>
<feature type="transmembrane region" description="Helical" evidence="10">
    <location>
        <begin position="168"/>
        <end position="189"/>
    </location>
</feature>
<dbReference type="InterPro" id="IPR022645">
    <property type="entry name" value="SecD/SecF_bac"/>
</dbReference>
<feature type="transmembrane region" description="Helical" evidence="10">
    <location>
        <begin position="195"/>
        <end position="216"/>
    </location>
</feature>
<evidence type="ECO:0000256" key="10">
    <source>
        <dbReference type="SAM" id="Phobius"/>
    </source>
</evidence>
<organism evidence="12">
    <name type="scientific">marine sediment metagenome</name>
    <dbReference type="NCBI Taxonomy" id="412755"/>
    <lineage>
        <taxon>unclassified sequences</taxon>
        <taxon>metagenomes</taxon>
        <taxon>ecological metagenomes</taxon>
    </lineage>
</organism>
<evidence type="ECO:0000256" key="4">
    <source>
        <dbReference type="ARBA" id="ARBA00022475"/>
    </source>
</evidence>